<evidence type="ECO:0000313" key="2">
    <source>
        <dbReference type="EMBL" id="KAK9904595.1"/>
    </source>
</evidence>
<feature type="region of interest" description="Disordered" evidence="1">
    <location>
        <begin position="38"/>
        <end position="68"/>
    </location>
</feature>
<dbReference type="AlphaFoldDB" id="A0AAW1VMZ8"/>
<organism evidence="2 3">
    <name type="scientific">Rubus argutus</name>
    <name type="common">Southern blackberry</name>
    <dbReference type="NCBI Taxonomy" id="59490"/>
    <lineage>
        <taxon>Eukaryota</taxon>
        <taxon>Viridiplantae</taxon>
        <taxon>Streptophyta</taxon>
        <taxon>Embryophyta</taxon>
        <taxon>Tracheophyta</taxon>
        <taxon>Spermatophyta</taxon>
        <taxon>Magnoliopsida</taxon>
        <taxon>eudicotyledons</taxon>
        <taxon>Gunneridae</taxon>
        <taxon>Pentapetalae</taxon>
        <taxon>rosids</taxon>
        <taxon>fabids</taxon>
        <taxon>Rosales</taxon>
        <taxon>Rosaceae</taxon>
        <taxon>Rosoideae</taxon>
        <taxon>Rosoideae incertae sedis</taxon>
        <taxon>Rubus</taxon>
    </lineage>
</organism>
<comment type="caution">
    <text evidence="2">The sequence shown here is derived from an EMBL/GenBank/DDBJ whole genome shotgun (WGS) entry which is preliminary data.</text>
</comment>
<sequence length="127" mass="13148">MLLQAAAVPSHRASITQPAPSISRRSCLRRATCAAPSIVSSPPVFSDPRPLHPPSQTRAPTAPHLQSAASLSRVEIPTVPVLLATAQPRRCGLQAIAAAVALIQTTPHISASKPVPSHVAPSPSLMP</sequence>
<evidence type="ECO:0000256" key="1">
    <source>
        <dbReference type="SAM" id="MobiDB-lite"/>
    </source>
</evidence>
<dbReference type="EMBL" id="JBEDUW010000184">
    <property type="protein sequence ID" value="KAK9904595.1"/>
    <property type="molecule type" value="Genomic_DNA"/>
</dbReference>
<protein>
    <submittedName>
        <fullName evidence="2">Uncharacterized protein</fullName>
    </submittedName>
</protein>
<reference evidence="2 3" key="1">
    <citation type="journal article" date="2023" name="G3 (Bethesda)">
        <title>A chromosome-length genome assembly and annotation of blackberry (Rubus argutus, cv. 'Hillquist').</title>
        <authorList>
            <person name="Bruna T."/>
            <person name="Aryal R."/>
            <person name="Dudchenko O."/>
            <person name="Sargent D.J."/>
            <person name="Mead D."/>
            <person name="Buti M."/>
            <person name="Cavallini A."/>
            <person name="Hytonen T."/>
            <person name="Andres J."/>
            <person name="Pham M."/>
            <person name="Weisz D."/>
            <person name="Mascagni F."/>
            <person name="Usai G."/>
            <person name="Natali L."/>
            <person name="Bassil N."/>
            <person name="Fernandez G.E."/>
            <person name="Lomsadze A."/>
            <person name="Armour M."/>
            <person name="Olukolu B."/>
            <person name="Poorten T."/>
            <person name="Britton C."/>
            <person name="Davik J."/>
            <person name="Ashrafi H."/>
            <person name="Aiden E.L."/>
            <person name="Borodovsky M."/>
            <person name="Worthington M."/>
        </authorList>
    </citation>
    <scope>NUCLEOTIDE SEQUENCE [LARGE SCALE GENOMIC DNA]</scope>
    <source>
        <strain evidence="2">PI 553951</strain>
    </source>
</reference>
<gene>
    <name evidence="2" type="ORF">M0R45_000560</name>
</gene>
<evidence type="ECO:0000313" key="3">
    <source>
        <dbReference type="Proteomes" id="UP001457282"/>
    </source>
</evidence>
<accession>A0AAW1VMZ8</accession>
<name>A0AAW1VMZ8_RUBAR</name>
<keyword evidence="3" id="KW-1185">Reference proteome</keyword>
<dbReference type="Proteomes" id="UP001457282">
    <property type="component" value="Unassembled WGS sequence"/>
</dbReference>
<proteinExistence type="predicted"/>